<keyword evidence="5 7" id="KW-1133">Transmembrane helix</keyword>
<feature type="transmembrane region" description="Helical" evidence="7">
    <location>
        <begin position="68"/>
        <end position="92"/>
    </location>
</feature>
<protein>
    <submittedName>
        <fullName evidence="9">Na(+)/H(+) antiporter subunit B</fullName>
    </submittedName>
</protein>
<feature type="transmembrane region" description="Helical" evidence="7">
    <location>
        <begin position="12"/>
        <end position="29"/>
    </location>
</feature>
<accession>A0A831LJS6</accession>
<keyword evidence="3" id="KW-1003">Cell membrane</keyword>
<dbReference type="InterPro" id="IPR007182">
    <property type="entry name" value="MnhB"/>
</dbReference>
<keyword evidence="6 7" id="KW-0472">Membrane</keyword>
<dbReference type="Proteomes" id="UP000886047">
    <property type="component" value="Unassembled WGS sequence"/>
</dbReference>
<dbReference type="AlphaFoldDB" id="A0A831LJS6"/>
<dbReference type="Pfam" id="PF04039">
    <property type="entry name" value="MnhB"/>
    <property type="match status" value="1"/>
</dbReference>
<comment type="subcellular location">
    <subcellularLocation>
        <location evidence="1">Cell membrane</location>
        <topology evidence="1">Multi-pass membrane protein</topology>
    </subcellularLocation>
</comment>
<reference evidence="9" key="1">
    <citation type="journal article" date="2020" name="mSystems">
        <title>Genome- and Community-Level Interaction Insights into Carbon Utilization and Element Cycling Functions of Hydrothermarchaeota in Hydrothermal Sediment.</title>
        <authorList>
            <person name="Zhou Z."/>
            <person name="Liu Y."/>
            <person name="Xu W."/>
            <person name="Pan J."/>
            <person name="Luo Z.H."/>
            <person name="Li M."/>
        </authorList>
    </citation>
    <scope>NUCLEOTIDE SEQUENCE [LARGE SCALE GENOMIC DNA]</scope>
    <source>
        <strain evidence="9">SpSt-1217</strain>
    </source>
</reference>
<name>A0A831LJS6_9BACT</name>
<evidence type="ECO:0000313" key="9">
    <source>
        <dbReference type="EMBL" id="HDR50878.1"/>
    </source>
</evidence>
<gene>
    <name evidence="9" type="ORF">ENN90_04555</name>
</gene>
<evidence type="ECO:0000256" key="6">
    <source>
        <dbReference type="ARBA" id="ARBA00023136"/>
    </source>
</evidence>
<dbReference type="GO" id="GO:0005886">
    <property type="term" value="C:plasma membrane"/>
    <property type="evidence" value="ECO:0007669"/>
    <property type="project" value="UniProtKB-SubCell"/>
</dbReference>
<evidence type="ECO:0000256" key="3">
    <source>
        <dbReference type="ARBA" id="ARBA00022475"/>
    </source>
</evidence>
<comment type="similarity">
    <text evidence="2">Belongs to the CPA3 antiporters (TC 2.A.63) subunit B family.</text>
</comment>
<keyword evidence="4 7" id="KW-0812">Transmembrane</keyword>
<feature type="transmembrane region" description="Helical" evidence="7">
    <location>
        <begin position="112"/>
        <end position="134"/>
    </location>
</feature>
<dbReference type="PANTHER" id="PTHR33932">
    <property type="entry name" value="NA(+)/H(+) ANTIPORTER SUBUNIT B"/>
    <property type="match status" value="1"/>
</dbReference>
<organism evidence="9">
    <name type="scientific">Mariniphaga anaerophila</name>
    <dbReference type="NCBI Taxonomy" id="1484053"/>
    <lineage>
        <taxon>Bacteria</taxon>
        <taxon>Pseudomonadati</taxon>
        <taxon>Bacteroidota</taxon>
        <taxon>Bacteroidia</taxon>
        <taxon>Marinilabiliales</taxon>
        <taxon>Prolixibacteraceae</taxon>
        <taxon>Mariniphaga</taxon>
    </lineage>
</organism>
<evidence type="ECO:0000256" key="4">
    <source>
        <dbReference type="ARBA" id="ARBA00022692"/>
    </source>
</evidence>
<evidence type="ECO:0000256" key="2">
    <source>
        <dbReference type="ARBA" id="ARBA00009425"/>
    </source>
</evidence>
<dbReference type="PANTHER" id="PTHR33932:SF4">
    <property type="entry name" value="NA(+)_H(+) ANTIPORTER SUBUNIT B"/>
    <property type="match status" value="1"/>
</dbReference>
<evidence type="ECO:0000256" key="1">
    <source>
        <dbReference type="ARBA" id="ARBA00004651"/>
    </source>
</evidence>
<dbReference type="InterPro" id="IPR050622">
    <property type="entry name" value="CPA3_antiporter_subunitB"/>
</dbReference>
<evidence type="ECO:0000256" key="5">
    <source>
        <dbReference type="ARBA" id="ARBA00022989"/>
    </source>
</evidence>
<feature type="domain" description="Na+/H+ antiporter MnhB subunit-related protein" evidence="8">
    <location>
        <begin position="5"/>
        <end position="128"/>
    </location>
</feature>
<evidence type="ECO:0000259" key="8">
    <source>
        <dbReference type="Pfam" id="PF04039"/>
    </source>
</evidence>
<comment type="caution">
    <text evidence="9">The sequence shown here is derived from an EMBL/GenBank/DDBJ whole genome shotgun (WGS) entry which is preliminary data.</text>
</comment>
<dbReference type="EMBL" id="DSDK01000251">
    <property type="protein sequence ID" value="HDR50878.1"/>
    <property type="molecule type" value="Genomic_DNA"/>
</dbReference>
<proteinExistence type="inferred from homology"/>
<sequence length="139" mass="15279">MNSVVLQIAAKYLKWLLIFFAVLALLRGHNYPGGGFIGGLMAGLAIVYRGFAYNAFQVKEEFQDRPGYYIAVGLLAIFLSFLPSLFAGKAIMTGLWVKIPLPLGEGIKLGTPFLFDIGVFFAVIGVTLLFIFSLTQKQH</sequence>
<evidence type="ECO:0000256" key="7">
    <source>
        <dbReference type="SAM" id="Phobius"/>
    </source>
</evidence>
<feature type="transmembrane region" description="Helical" evidence="7">
    <location>
        <begin position="35"/>
        <end position="56"/>
    </location>
</feature>